<protein>
    <submittedName>
        <fullName evidence="1">Uncharacterized protein</fullName>
    </submittedName>
</protein>
<proteinExistence type="predicted"/>
<organism evidence="1 2">
    <name type="scientific">Periplaneta americana</name>
    <name type="common">American cockroach</name>
    <name type="synonym">Blatta americana</name>
    <dbReference type="NCBI Taxonomy" id="6978"/>
    <lineage>
        <taxon>Eukaryota</taxon>
        <taxon>Metazoa</taxon>
        <taxon>Ecdysozoa</taxon>
        <taxon>Arthropoda</taxon>
        <taxon>Hexapoda</taxon>
        <taxon>Insecta</taxon>
        <taxon>Pterygota</taxon>
        <taxon>Neoptera</taxon>
        <taxon>Polyneoptera</taxon>
        <taxon>Dictyoptera</taxon>
        <taxon>Blattodea</taxon>
        <taxon>Blattoidea</taxon>
        <taxon>Blattidae</taxon>
        <taxon>Blattinae</taxon>
        <taxon>Periplaneta</taxon>
    </lineage>
</organism>
<dbReference type="Proteomes" id="UP001148838">
    <property type="component" value="Unassembled WGS sequence"/>
</dbReference>
<gene>
    <name evidence="1" type="ORF">ANN_18456</name>
</gene>
<sequence length="172" mass="19585">MLAGNEFQSLGRAIVKADEYEEVRWDGIVSIVSWRERVFRLWWEESSKCTNSASALVFHPGGPDSKPAQVVMKCVIDKADVAEDFSREHGVIDLHEEDEWEDQRDVGETSLMDKILEAEQAIGLNLELIIDDDDDDDDDLLQTNFSVLILEDKEVWKAVISTRFKASTNKPK</sequence>
<comment type="caution">
    <text evidence="1">The sequence shown here is derived from an EMBL/GenBank/DDBJ whole genome shotgun (WGS) entry which is preliminary data.</text>
</comment>
<evidence type="ECO:0000313" key="2">
    <source>
        <dbReference type="Proteomes" id="UP001148838"/>
    </source>
</evidence>
<name>A0ABQ8SNT5_PERAM</name>
<keyword evidence="2" id="KW-1185">Reference proteome</keyword>
<accession>A0ABQ8SNT5</accession>
<evidence type="ECO:0000313" key="1">
    <source>
        <dbReference type="EMBL" id="KAJ4435837.1"/>
    </source>
</evidence>
<reference evidence="1 2" key="1">
    <citation type="journal article" date="2022" name="Allergy">
        <title>Genome assembly and annotation of Periplaneta americana reveal a comprehensive cockroach allergen profile.</title>
        <authorList>
            <person name="Wang L."/>
            <person name="Xiong Q."/>
            <person name="Saelim N."/>
            <person name="Wang L."/>
            <person name="Nong W."/>
            <person name="Wan A.T."/>
            <person name="Shi M."/>
            <person name="Liu X."/>
            <person name="Cao Q."/>
            <person name="Hui J.H.L."/>
            <person name="Sookrung N."/>
            <person name="Leung T.F."/>
            <person name="Tungtrongchitr A."/>
            <person name="Tsui S.K.W."/>
        </authorList>
    </citation>
    <scope>NUCLEOTIDE SEQUENCE [LARGE SCALE GENOMIC DNA]</scope>
    <source>
        <strain evidence="1">PWHHKU_190912</strain>
    </source>
</reference>
<dbReference type="EMBL" id="JAJSOF020000023">
    <property type="protein sequence ID" value="KAJ4435837.1"/>
    <property type="molecule type" value="Genomic_DNA"/>
</dbReference>